<name>A0A0S7YE51_UNCT6</name>
<dbReference type="InterPro" id="IPR004017">
    <property type="entry name" value="Cys_rich_dom"/>
</dbReference>
<evidence type="ECO:0000256" key="4">
    <source>
        <dbReference type="ARBA" id="ARBA00023004"/>
    </source>
</evidence>
<dbReference type="GO" id="GO:0051539">
    <property type="term" value="F:4 iron, 4 sulfur cluster binding"/>
    <property type="evidence" value="ECO:0007669"/>
    <property type="project" value="UniProtKB-KW"/>
</dbReference>
<dbReference type="PROSITE" id="PS00198">
    <property type="entry name" value="4FE4S_FER_1"/>
    <property type="match status" value="1"/>
</dbReference>
<evidence type="ECO:0000256" key="1">
    <source>
        <dbReference type="ARBA" id="ARBA00022485"/>
    </source>
</evidence>
<evidence type="ECO:0000256" key="2">
    <source>
        <dbReference type="ARBA" id="ARBA00022723"/>
    </source>
</evidence>
<dbReference type="PANTHER" id="PTHR43255">
    <property type="entry name" value="IRON-SULFUR-BINDING OXIDOREDUCTASE FADF-RELATED-RELATED"/>
    <property type="match status" value="1"/>
</dbReference>
<dbReference type="AlphaFoldDB" id="A0A0S7YE51"/>
<dbReference type="InterPro" id="IPR009051">
    <property type="entry name" value="Helical_ferredxn"/>
</dbReference>
<evidence type="ECO:0000313" key="7">
    <source>
        <dbReference type="EMBL" id="KPJ72751.1"/>
    </source>
</evidence>
<dbReference type="EMBL" id="LJNI01000057">
    <property type="protein sequence ID" value="KPJ72751.1"/>
    <property type="molecule type" value="Genomic_DNA"/>
</dbReference>
<dbReference type="InterPro" id="IPR017900">
    <property type="entry name" value="4Fe4S_Fe_S_CS"/>
</dbReference>
<dbReference type="Pfam" id="PF02754">
    <property type="entry name" value="CCG"/>
    <property type="match status" value="2"/>
</dbReference>
<evidence type="ECO:0000256" key="5">
    <source>
        <dbReference type="ARBA" id="ARBA00023014"/>
    </source>
</evidence>
<protein>
    <recommendedName>
        <fullName evidence="6">4Fe-4S ferredoxin-type domain-containing protein</fullName>
    </recommendedName>
</protein>
<dbReference type="PANTHER" id="PTHR43255:SF1">
    <property type="entry name" value="IRON-SULFUR-BINDING OXIDOREDUCTASE FADF-RELATED"/>
    <property type="match status" value="1"/>
</dbReference>
<evidence type="ECO:0000256" key="3">
    <source>
        <dbReference type="ARBA" id="ARBA00023002"/>
    </source>
</evidence>
<dbReference type="Proteomes" id="UP000051012">
    <property type="component" value="Unassembled WGS sequence"/>
</dbReference>
<dbReference type="InterPro" id="IPR051460">
    <property type="entry name" value="HdrC_iron-sulfur_subunit"/>
</dbReference>
<dbReference type="GO" id="GO:0016491">
    <property type="term" value="F:oxidoreductase activity"/>
    <property type="evidence" value="ECO:0007669"/>
    <property type="project" value="UniProtKB-KW"/>
</dbReference>
<feature type="domain" description="4Fe-4S ferredoxin-type" evidence="6">
    <location>
        <begin position="6"/>
        <end position="37"/>
    </location>
</feature>
<sequence>MADKHLKDWKNELNICIRCAYCFEGCPVFKIAGWETDSARGKIILAYGILTGNLKPSQYIADKIFQCTYCRDCSERCSAKVSVVDVLAAARADLVEAGFASDTHKGMAKNVEETGNIFGDKEIKAPVQKGEIPVYIGCQYLARPNQTKMYLKILEKLGVKPLVKDEICCGYPLHALGFRKEFAEHKKKFLELFPEKEIVALCPTCAAFIHEDYKKNVKHITQFILEHLPEKNLGLKATYHDPCDLSRVMNITEEPREILKKLGIELVEMPRNRKTSHCCGGGGGILMSDVKLSDEIGIVRIKQAIETGAPLLITPCPTCEQVLKKAAAVVSEKGDGTIQVKNLSDIVWKALKT</sequence>
<keyword evidence="2" id="KW-0479">Metal-binding</keyword>
<evidence type="ECO:0000259" key="6">
    <source>
        <dbReference type="PROSITE" id="PS51379"/>
    </source>
</evidence>
<comment type="caution">
    <text evidence="7">The sequence shown here is derived from an EMBL/GenBank/DDBJ whole genome shotgun (WGS) entry which is preliminary data.</text>
</comment>
<proteinExistence type="predicted"/>
<dbReference type="Gene3D" id="1.10.1060.10">
    <property type="entry name" value="Alpha-helical ferredoxin"/>
    <property type="match status" value="1"/>
</dbReference>
<keyword evidence="1" id="KW-0004">4Fe-4S</keyword>
<reference evidence="7 8" key="1">
    <citation type="journal article" date="2015" name="Microbiome">
        <title>Genomic resolution of linkages in carbon, nitrogen, and sulfur cycling among widespread estuary sediment bacteria.</title>
        <authorList>
            <person name="Baker B.J."/>
            <person name="Lazar C.S."/>
            <person name="Teske A.P."/>
            <person name="Dick G.J."/>
        </authorList>
    </citation>
    <scope>NUCLEOTIDE SEQUENCE [LARGE SCALE GENOMIC DNA]</scope>
    <source>
        <strain evidence="7">DG_78</strain>
    </source>
</reference>
<dbReference type="InterPro" id="IPR017896">
    <property type="entry name" value="4Fe4S_Fe-S-bd"/>
</dbReference>
<evidence type="ECO:0000313" key="8">
    <source>
        <dbReference type="Proteomes" id="UP000051012"/>
    </source>
</evidence>
<dbReference type="GO" id="GO:0005886">
    <property type="term" value="C:plasma membrane"/>
    <property type="evidence" value="ECO:0007669"/>
    <property type="project" value="TreeGrafter"/>
</dbReference>
<keyword evidence="4" id="KW-0408">Iron</keyword>
<keyword evidence="3" id="KW-0560">Oxidoreductase</keyword>
<organism evidence="7 8">
    <name type="scientific">candidate division TA06 bacterium DG_78</name>
    <dbReference type="NCBI Taxonomy" id="1703772"/>
    <lineage>
        <taxon>Bacteria</taxon>
        <taxon>Bacteria division TA06</taxon>
    </lineage>
</organism>
<dbReference type="GO" id="GO:0046872">
    <property type="term" value="F:metal ion binding"/>
    <property type="evidence" value="ECO:0007669"/>
    <property type="project" value="UniProtKB-KW"/>
</dbReference>
<keyword evidence="5" id="KW-0411">Iron-sulfur</keyword>
<accession>A0A0S7YE51</accession>
<dbReference type="Pfam" id="PF13183">
    <property type="entry name" value="Fer4_8"/>
    <property type="match status" value="1"/>
</dbReference>
<dbReference type="SUPFAM" id="SSF46548">
    <property type="entry name" value="alpha-helical ferredoxin"/>
    <property type="match status" value="1"/>
</dbReference>
<gene>
    <name evidence="7" type="ORF">AMJ52_05335</name>
</gene>
<dbReference type="PROSITE" id="PS51379">
    <property type="entry name" value="4FE4S_FER_2"/>
    <property type="match status" value="1"/>
</dbReference>